<dbReference type="GO" id="GO:0005886">
    <property type="term" value="C:plasma membrane"/>
    <property type="evidence" value="ECO:0007669"/>
    <property type="project" value="UniProtKB-SubCell"/>
</dbReference>
<comment type="function">
    <text evidence="14">Converts heme B (protoheme IX) to heme O by substitution of the vinyl group on carbon 2 of heme B porphyrin ring with a hydroxyethyl farnesyl side group.</text>
</comment>
<dbReference type="InterPro" id="IPR044878">
    <property type="entry name" value="UbiA_sf"/>
</dbReference>
<name>A0A173LVT1_9MICO</name>
<sequence>MNASESGTTAVSTVGFKRTVAAYVSLTKPRVMELLLAVTIPTMFLAQEGVPNLWLVLAVLIGGMMSAGSAGSFNCYIDRDIDRLMNRTKGRPLVTGEITDRQALIFSWALAVISTLWFLLFTNLLAASLSVSAIAFYVIVYSLVLKRRTPQNIVWGGAAGGFPVLIGWAAVTGSLSWAPVILFLIIFLWTPPHYWPLSWRYREDYKNANVPMLTVVRGRVTVGLQIVLYAWATVAATLLLVLVADMGWTYTAVALVAGAWFIVESHLLYSRALRQIDPKPMRLFHFSNGYLSVIFLAVAIDALLPF</sequence>
<feature type="transmembrane region" description="Helical" evidence="14">
    <location>
        <begin position="98"/>
        <end position="119"/>
    </location>
</feature>
<evidence type="ECO:0000256" key="7">
    <source>
        <dbReference type="ARBA" id="ARBA00022989"/>
    </source>
</evidence>
<dbReference type="InterPro" id="IPR006369">
    <property type="entry name" value="Protohaem_IX_farnesylTrfase"/>
</dbReference>
<evidence type="ECO:0000256" key="4">
    <source>
        <dbReference type="ARBA" id="ARBA00022475"/>
    </source>
</evidence>
<evidence type="ECO:0000256" key="12">
    <source>
        <dbReference type="ARBA" id="ARBA00042475"/>
    </source>
</evidence>
<dbReference type="InterPro" id="IPR000537">
    <property type="entry name" value="UbiA_prenyltransferase"/>
</dbReference>
<dbReference type="Proteomes" id="UP000243847">
    <property type="component" value="Chromosome sequence1"/>
</dbReference>
<evidence type="ECO:0000256" key="3">
    <source>
        <dbReference type="ARBA" id="ARBA00012292"/>
    </source>
</evidence>
<comment type="pathway">
    <text evidence="2 14">Porphyrin-containing compound metabolism; heme O biosynthesis; heme O from protoheme: step 1/1.</text>
</comment>
<dbReference type="RefSeq" id="WP_096380802.1">
    <property type="nucleotide sequence ID" value="NZ_AP017457.1"/>
</dbReference>
<gene>
    <name evidence="14" type="primary">ctaB</name>
    <name evidence="15" type="ORF">AUMI_14170</name>
</gene>
<feature type="transmembrane region" description="Helical" evidence="14">
    <location>
        <begin position="281"/>
        <end position="304"/>
    </location>
</feature>
<protein>
    <recommendedName>
        <fullName evidence="11 14">Protoheme IX farnesyltransferase</fullName>
        <ecNumber evidence="3 14">2.5.1.141</ecNumber>
    </recommendedName>
    <alternativeName>
        <fullName evidence="12 14">Heme B farnesyltransferase</fullName>
    </alternativeName>
    <alternativeName>
        <fullName evidence="10 14">Heme O synthase</fullName>
    </alternativeName>
</protein>
<dbReference type="GO" id="GO:0008495">
    <property type="term" value="F:protoheme IX farnesyltransferase activity"/>
    <property type="evidence" value="ECO:0007669"/>
    <property type="project" value="UniProtKB-UniRule"/>
</dbReference>
<evidence type="ECO:0000256" key="10">
    <source>
        <dbReference type="ARBA" id="ARBA00030253"/>
    </source>
</evidence>
<dbReference type="Gene3D" id="1.10.357.140">
    <property type="entry name" value="UbiA prenyltransferase"/>
    <property type="match status" value="1"/>
</dbReference>
<keyword evidence="5 14" id="KW-0808">Transferase</keyword>
<feature type="transmembrane region" description="Helical" evidence="14">
    <location>
        <begin position="248"/>
        <end position="269"/>
    </location>
</feature>
<feature type="transmembrane region" description="Helical" evidence="14">
    <location>
        <begin position="152"/>
        <end position="171"/>
    </location>
</feature>
<dbReference type="CDD" id="cd13957">
    <property type="entry name" value="PT_UbiA_Cox10"/>
    <property type="match status" value="1"/>
</dbReference>
<evidence type="ECO:0000256" key="9">
    <source>
        <dbReference type="ARBA" id="ARBA00023136"/>
    </source>
</evidence>
<dbReference type="NCBIfam" id="TIGR01473">
    <property type="entry name" value="cyoE_ctaB"/>
    <property type="match status" value="1"/>
</dbReference>
<dbReference type="UniPathway" id="UPA00834">
    <property type="reaction ID" value="UER00712"/>
</dbReference>
<keyword evidence="6 14" id="KW-0812">Transmembrane</keyword>
<comment type="similarity">
    <text evidence="14">Belongs to the UbiA prenyltransferase family. Protoheme IX farnesyltransferase subfamily.</text>
</comment>
<evidence type="ECO:0000256" key="8">
    <source>
        <dbReference type="ARBA" id="ARBA00023133"/>
    </source>
</evidence>
<dbReference type="Pfam" id="PF01040">
    <property type="entry name" value="UbiA"/>
    <property type="match status" value="1"/>
</dbReference>
<dbReference type="KEGG" id="amin:AUMI_14170"/>
<dbReference type="PANTHER" id="PTHR43448:SF7">
    <property type="entry name" value="4-HYDROXYBENZOATE SOLANESYLTRANSFERASE"/>
    <property type="match status" value="1"/>
</dbReference>
<feature type="transmembrane region" description="Helical" evidence="14">
    <location>
        <begin position="53"/>
        <end position="77"/>
    </location>
</feature>
<dbReference type="EC" id="2.5.1.141" evidence="3 14"/>
<reference evidence="15 16" key="1">
    <citation type="journal article" date="2016" name="Genome Announc.">
        <title>Complete Genome Sequence of Aurantimicrobium minutum Type Strain KNCT, a Planktonic Ultramicrobacterium Isolated from River Water.</title>
        <authorList>
            <person name="Nakai R."/>
            <person name="Fujisawa T."/>
            <person name="Nakamura Y."/>
            <person name="Nishide H."/>
            <person name="Uchiyama I."/>
            <person name="Baba T."/>
            <person name="Toyoda A."/>
            <person name="Fujiyama A."/>
            <person name="Naganuma T."/>
            <person name="Niki H."/>
        </authorList>
    </citation>
    <scope>NUCLEOTIDE SEQUENCE [LARGE SCALE GENOMIC DNA]</scope>
    <source>
        <strain evidence="15 16">KNC</strain>
    </source>
</reference>
<keyword evidence="9 14" id="KW-0472">Membrane</keyword>
<keyword evidence="7 14" id="KW-1133">Transmembrane helix</keyword>
<comment type="subcellular location">
    <subcellularLocation>
        <location evidence="1 14">Cell membrane</location>
        <topology evidence="1 14">Multi-pass membrane protein</topology>
    </subcellularLocation>
</comment>
<comment type="miscellaneous">
    <text evidence="14">Carbon 2 of the heme B porphyrin ring is defined according to the Fischer nomenclature.</text>
</comment>
<dbReference type="PROSITE" id="PS00943">
    <property type="entry name" value="UBIA"/>
    <property type="match status" value="1"/>
</dbReference>
<dbReference type="GeneID" id="80451601"/>
<keyword evidence="4 14" id="KW-1003">Cell membrane</keyword>
<accession>A0A173LVT1</accession>
<evidence type="ECO:0000256" key="13">
    <source>
        <dbReference type="ARBA" id="ARBA00047690"/>
    </source>
</evidence>
<dbReference type="FunFam" id="1.10.357.140:FF:000001">
    <property type="entry name" value="Protoheme IX farnesyltransferase"/>
    <property type="match status" value="1"/>
</dbReference>
<comment type="catalytic activity">
    <reaction evidence="13 14">
        <text>heme b + (2E,6E)-farnesyl diphosphate + H2O = Fe(II)-heme o + diphosphate</text>
        <dbReference type="Rhea" id="RHEA:28070"/>
        <dbReference type="ChEBI" id="CHEBI:15377"/>
        <dbReference type="ChEBI" id="CHEBI:33019"/>
        <dbReference type="ChEBI" id="CHEBI:60344"/>
        <dbReference type="ChEBI" id="CHEBI:60530"/>
        <dbReference type="ChEBI" id="CHEBI:175763"/>
        <dbReference type="EC" id="2.5.1.141"/>
    </reaction>
</comment>
<dbReference type="EMBL" id="AP017457">
    <property type="protein sequence ID" value="BAU98959.1"/>
    <property type="molecule type" value="Genomic_DNA"/>
</dbReference>
<proteinExistence type="inferred from homology"/>
<evidence type="ECO:0000256" key="1">
    <source>
        <dbReference type="ARBA" id="ARBA00004651"/>
    </source>
</evidence>
<feature type="transmembrane region" description="Helical" evidence="14">
    <location>
        <begin position="177"/>
        <end position="199"/>
    </location>
</feature>
<dbReference type="HAMAP" id="MF_00154">
    <property type="entry name" value="CyoE_CtaB"/>
    <property type="match status" value="1"/>
</dbReference>
<dbReference type="AlphaFoldDB" id="A0A173LVT1"/>
<evidence type="ECO:0000256" key="2">
    <source>
        <dbReference type="ARBA" id="ARBA00004919"/>
    </source>
</evidence>
<keyword evidence="8 14" id="KW-0350">Heme biosynthesis</keyword>
<evidence type="ECO:0000313" key="16">
    <source>
        <dbReference type="Proteomes" id="UP000243847"/>
    </source>
</evidence>
<dbReference type="InterPro" id="IPR030470">
    <property type="entry name" value="UbiA_prenylTrfase_CS"/>
</dbReference>
<organism evidence="15 16">
    <name type="scientific">Aurantimicrobium minutum</name>
    <dbReference type="NCBI Taxonomy" id="708131"/>
    <lineage>
        <taxon>Bacteria</taxon>
        <taxon>Bacillati</taxon>
        <taxon>Actinomycetota</taxon>
        <taxon>Actinomycetes</taxon>
        <taxon>Micrococcales</taxon>
        <taxon>Microbacteriaceae</taxon>
        <taxon>Aurantimicrobium</taxon>
    </lineage>
</organism>
<dbReference type="GO" id="GO:0048034">
    <property type="term" value="P:heme O biosynthetic process"/>
    <property type="evidence" value="ECO:0007669"/>
    <property type="project" value="UniProtKB-UniRule"/>
</dbReference>
<dbReference type="NCBIfam" id="NF003349">
    <property type="entry name" value="PRK04375.1-2"/>
    <property type="match status" value="1"/>
</dbReference>
<evidence type="ECO:0000256" key="5">
    <source>
        <dbReference type="ARBA" id="ARBA00022679"/>
    </source>
</evidence>
<evidence type="ECO:0000256" key="6">
    <source>
        <dbReference type="ARBA" id="ARBA00022692"/>
    </source>
</evidence>
<dbReference type="OrthoDB" id="9814417at2"/>
<feature type="transmembrane region" description="Helical" evidence="14">
    <location>
        <begin position="125"/>
        <end position="145"/>
    </location>
</feature>
<evidence type="ECO:0000256" key="14">
    <source>
        <dbReference type="HAMAP-Rule" id="MF_00154"/>
    </source>
</evidence>
<evidence type="ECO:0000313" key="15">
    <source>
        <dbReference type="EMBL" id="BAU98959.1"/>
    </source>
</evidence>
<evidence type="ECO:0000256" key="11">
    <source>
        <dbReference type="ARBA" id="ARBA00040810"/>
    </source>
</evidence>
<dbReference type="PANTHER" id="PTHR43448">
    <property type="entry name" value="PROTOHEME IX FARNESYLTRANSFERASE, MITOCHONDRIAL"/>
    <property type="match status" value="1"/>
</dbReference>
<feature type="transmembrane region" description="Helical" evidence="14">
    <location>
        <begin position="220"/>
        <end position="242"/>
    </location>
</feature>